<comment type="caution">
    <text evidence="9">The sequence shown here is derived from an EMBL/GenBank/DDBJ whole genome shotgun (WGS) entry which is preliminary data.</text>
</comment>
<keyword evidence="4" id="KW-0735">Signal-anchor</keyword>
<comment type="subcellular location">
    <subcellularLocation>
        <location evidence="1">Golgi apparatus membrane</location>
        <topology evidence="1">Single-pass type II membrane protein</topology>
    </subcellularLocation>
</comment>
<keyword evidence="8" id="KW-0325">Glycoprotein</keyword>
<evidence type="ECO:0000313" key="10">
    <source>
        <dbReference type="Proteomes" id="UP001221898"/>
    </source>
</evidence>
<evidence type="ECO:0000313" key="9">
    <source>
        <dbReference type="EMBL" id="KAJ8392844.1"/>
    </source>
</evidence>
<evidence type="ECO:0000256" key="4">
    <source>
        <dbReference type="ARBA" id="ARBA00022968"/>
    </source>
</evidence>
<evidence type="ECO:0000256" key="5">
    <source>
        <dbReference type="ARBA" id="ARBA00022989"/>
    </source>
</evidence>
<accession>A0AAD7RYW6</accession>
<proteinExistence type="predicted"/>
<dbReference type="AlphaFoldDB" id="A0AAD7RYW6"/>
<dbReference type="GO" id="GO:0001733">
    <property type="term" value="F:galactosylceramide sulfotransferase activity"/>
    <property type="evidence" value="ECO:0007669"/>
    <property type="project" value="InterPro"/>
</dbReference>
<sequence length="66" mass="7742">MQTMLLRYADNRNLTIALPEGTGFQNNKMFKATYVVKFNETQNGSSFDFITHHLRFNPKETPNRVF</sequence>
<dbReference type="InterPro" id="IPR009729">
    <property type="entry name" value="Gal-3-0_sulfotransfrase"/>
</dbReference>
<gene>
    <name evidence="9" type="ORF">AAFF_G00070480</name>
</gene>
<evidence type="ECO:0000256" key="3">
    <source>
        <dbReference type="ARBA" id="ARBA00022692"/>
    </source>
</evidence>
<protein>
    <submittedName>
        <fullName evidence="9">Uncharacterized protein</fullName>
    </submittedName>
</protein>
<evidence type="ECO:0000256" key="1">
    <source>
        <dbReference type="ARBA" id="ARBA00004323"/>
    </source>
</evidence>
<keyword evidence="7" id="KW-0472">Membrane</keyword>
<keyword evidence="5" id="KW-1133">Transmembrane helix</keyword>
<evidence type="ECO:0000256" key="7">
    <source>
        <dbReference type="ARBA" id="ARBA00023136"/>
    </source>
</evidence>
<dbReference type="EMBL" id="JAINUG010000142">
    <property type="protein sequence ID" value="KAJ8392844.1"/>
    <property type="molecule type" value="Genomic_DNA"/>
</dbReference>
<dbReference type="GO" id="GO:0000139">
    <property type="term" value="C:Golgi membrane"/>
    <property type="evidence" value="ECO:0007669"/>
    <property type="project" value="UniProtKB-SubCell"/>
</dbReference>
<dbReference type="Proteomes" id="UP001221898">
    <property type="component" value="Unassembled WGS sequence"/>
</dbReference>
<keyword evidence="10" id="KW-1185">Reference proteome</keyword>
<evidence type="ECO:0000256" key="6">
    <source>
        <dbReference type="ARBA" id="ARBA00023034"/>
    </source>
</evidence>
<name>A0AAD7RYW6_9TELE</name>
<evidence type="ECO:0000256" key="8">
    <source>
        <dbReference type="ARBA" id="ARBA00023180"/>
    </source>
</evidence>
<organism evidence="9 10">
    <name type="scientific">Aldrovandia affinis</name>
    <dbReference type="NCBI Taxonomy" id="143900"/>
    <lineage>
        <taxon>Eukaryota</taxon>
        <taxon>Metazoa</taxon>
        <taxon>Chordata</taxon>
        <taxon>Craniata</taxon>
        <taxon>Vertebrata</taxon>
        <taxon>Euteleostomi</taxon>
        <taxon>Actinopterygii</taxon>
        <taxon>Neopterygii</taxon>
        <taxon>Teleostei</taxon>
        <taxon>Notacanthiformes</taxon>
        <taxon>Halosauridae</taxon>
        <taxon>Aldrovandia</taxon>
    </lineage>
</organism>
<keyword evidence="2" id="KW-0808">Transferase</keyword>
<evidence type="ECO:0000256" key="2">
    <source>
        <dbReference type="ARBA" id="ARBA00022679"/>
    </source>
</evidence>
<reference evidence="9" key="1">
    <citation type="journal article" date="2023" name="Science">
        <title>Genome structures resolve the early diversification of teleost fishes.</title>
        <authorList>
            <person name="Parey E."/>
            <person name="Louis A."/>
            <person name="Montfort J."/>
            <person name="Bouchez O."/>
            <person name="Roques C."/>
            <person name="Iampietro C."/>
            <person name="Lluch J."/>
            <person name="Castinel A."/>
            <person name="Donnadieu C."/>
            <person name="Desvignes T."/>
            <person name="Floi Bucao C."/>
            <person name="Jouanno E."/>
            <person name="Wen M."/>
            <person name="Mejri S."/>
            <person name="Dirks R."/>
            <person name="Jansen H."/>
            <person name="Henkel C."/>
            <person name="Chen W.J."/>
            <person name="Zahm M."/>
            <person name="Cabau C."/>
            <person name="Klopp C."/>
            <person name="Thompson A.W."/>
            <person name="Robinson-Rechavi M."/>
            <person name="Braasch I."/>
            <person name="Lecointre G."/>
            <person name="Bobe J."/>
            <person name="Postlethwait J.H."/>
            <person name="Berthelot C."/>
            <person name="Roest Crollius H."/>
            <person name="Guiguen Y."/>
        </authorList>
    </citation>
    <scope>NUCLEOTIDE SEQUENCE</scope>
    <source>
        <strain evidence="9">NC1722</strain>
    </source>
</reference>
<keyword evidence="6" id="KW-0333">Golgi apparatus</keyword>
<keyword evidence="3" id="KW-0812">Transmembrane</keyword>
<dbReference type="GO" id="GO:0009247">
    <property type="term" value="P:glycolipid biosynthetic process"/>
    <property type="evidence" value="ECO:0007669"/>
    <property type="project" value="InterPro"/>
</dbReference>
<dbReference type="Pfam" id="PF06990">
    <property type="entry name" value="Gal-3-0_sulfotr"/>
    <property type="match status" value="1"/>
</dbReference>